<feature type="disulfide bond" evidence="2">
    <location>
        <begin position="605"/>
        <end position="620"/>
    </location>
</feature>
<accession>A0A267E9Z5</accession>
<dbReference type="OrthoDB" id="9990982at2759"/>
<dbReference type="Proteomes" id="UP000215902">
    <property type="component" value="Unassembled WGS sequence"/>
</dbReference>
<evidence type="ECO:0000313" key="6">
    <source>
        <dbReference type="EMBL" id="PAA58400.1"/>
    </source>
</evidence>
<dbReference type="SMART" id="SM00192">
    <property type="entry name" value="LDLa"/>
    <property type="match status" value="2"/>
</dbReference>
<feature type="compositionally biased region" description="Low complexity" evidence="3">
    <location>
        <begin position="759"/>
        <end position="774"/>
    </location>
</feature>
<keyword evidence="4" id="KW-0812">Transmembrane</keyword>
<keyword evidence="5" id="KW-0732">Signal</keyword>
<evidence type="ECO:0000313" key="7">
    <source>
        <dbReference type="Proteomes" id="UP000215902"/>
    </source>
</evidence>
<dbReference type="InterPro" id="IPR002172">
    <property type="entry name" value="LDrepeatLR_classA_rpt"/>
</dbReference>
<feature type="signal peptide" evidence="5">
    <location>
        <begin position="1"/>
        <end position="23"/>
    </location>
</feature>
<organism evidence="6 7">
    <name type="scientific">Macrostomum lignano</name>
    <dbReference type="NCBI Taxonomy" id="282301"/>
    <lineage>
        <taxon>Eukaryota</taxon>
        <taxon>Metazoa</taxon>
        <taxon>Spiralia</taxon>
        <taxon>Lophotrochozoa</taxon>
        <taxon>Platyhelminthes</taxon>
        <taxon>Rhabditophora</taxon>
        <taxon>Macrostomorpha</taxon>
        <taxon>Macrostomida</taxon>
        <taxon>Macrostomidae</taxon>
        <taxon>Macrostomum</taxon>
    </lineage>
</organism>
<feature type="transmembrane region" description="Helical" evidence="4">
    <location>
        <begin position="627"/>
        <end position="653"/>
    </location>
</feature>
<dbReference type="PROSITE" id="PS01209">
    <property type="entry name" value="LDLRA_1"/>
    <property type="match status" value="1"/>
</dbReference>
<dbReference type="SUPFAM" id="SSF57424">
    <property type="entry name" value="LDL receptor-like module"/>
    <property type="match status" value="1"/>
</dbReference>
<evidence type="ECO:0000256" key="1">
    <source>
        <dbReference type="ARBA" id="ARBA00023157"/>
    </source>
</evidence>
<feature type="chain" id="PRO_5012695575" description="CUB domain-containing protein" evidence="5">
    <location>
        <begin position="24"/>
        <end position="774"/>
    </location>
</feature>
<keyword evidence="4" id="KW-1133">Transmembrane helix</keyword>
<comment type="caution">
    <text evidence="6">The sequence shown here is derived from an EMBL/GenBank/DDBJ whole genome shotgun (WGS) entry which is preliminary data.</text>
</comment>
<evidence type="ECO:0000256" key="3">
    <source>
        <dbReference type="SAM" id="MobiDB-lite"/>
    </source>
</evidence>
<dbReference type="Gene3D" id="4.10.400.10">
    <property type="entry name" value="Low-density Lipoprotein Receptor"/>
    <property type="match status" value="1"/>
</dbReference>
<dbReference type="Pfam" id="PF00057">
    <property type="entry name" value="Ldl_recept_a"/>
    <property type="match status" value="1"/>
</dbReference>
<evidence type="ECO:0000256" key="2">
    <source>
        <dbReference type="PROSITE-ProRule" id="PRU00124"/>
    </source>
</evidence>
<keyword evidence="4" id="KW-0472">Membrane</keyword>
<dbReference type="AlphaFoldDB" id="A0A267E9Z5"/>
<gene>
    <name evidence="6" type="ORF">BOX15_Mlig012733g2</name>
</gene>
<dbReference type="STRING" id="282301.A0A267E9Z5"/>
<keyword evidence="1 2" id="KW-1015">Disulfide bond</keyword>
<evidence type="ECO:0000256" key="5">
    <source>
        <dbReference type="SAM" id="SignalP"/>
    </source>
</evidence>
<dbReference type="InterPro" id="IPR023415">
    <property type="entry name" value="LDLR_class-A_CS"/>
</dbReference>
<evidence type="ECO:0000256" key="4">
    <source>
        <dbReference type="SAM" id="Phobius"/>
    </source>
</evidence>
<feature type="region of interest" description="Disordered" evidence="3">
    <location>
        <begin position="668"/>
        <end position="774"/>
    </location>
</feature>
<sequence>MTGQLLLLLSVLQLLQHANFCLACREVLTVDGRPTSANSRGVFVSENFPHSLPTESYCVYEFKVQLSFASDVLCFRFKELELFTVNENSDKETQILVGGSSHYDAVLIYTGNGSLLWERANASKFVHKWPSNLHNGPLCMHCNYQMSTHLVAVVNRKFYENSIGRMTRFYAEYEAMDSGTVIDNNSSFLGLHRCLDGSYLNESARCNSVIDCGRNNGQLYQSDFFAGQSSDESYEHARCNSNRSFGTNFALGQASAHSLSTWGTERDCRTDHSRQFPFSDTRDCSLKIRMGNTNSLPLYYWLYGIRWAANTRSASCYRLFWFSSGFTDDNEALTLSEPNGGRVLLRLPARKSFYSWSLAEIQLEPGFTNKWIYVHAFLSKQRNQTTAAHWFDDLSAEPAACDKSAYESRMPFVCSFEWSTCGWEATNLPVVTDVSVAKELRVSISDHTSISVPDRTMPPLPQRVLRLRPGTNFKGQLESKRRLAFDRVWCFEIWFNGVGYSGYSVTVEARISGILPNEFVLLTTTMPMNQWNRLSGTFMTMLPKSPIISVTMLAEDRYELSTVLLDDLSVFEGSCNVENNGSVQCGSNEWRCSNRQQCILERYRCDGRIHCPDASDELNCYERSGDYAWSLILRIVLGISVSVVAFLTLSICFRKRRLWWGRGPRGLADHSRAPPVTVSDGRLPPGLCSDRTRRRPDMPPSYEEVAAGASNSGFAADEEPPKYEEIIQVIQMREQQEQQQQQQQESQPPQLPPRRPPRARSGNENQEESSGSTV</sequence>
<comment type="caution">
    <text evidence="2">Lacks conserved residue(s) required for the propagation of feature annotation.</text>
</comment>
<feature type="compositionally biased region" description="Low complexity" evidence="3">
    <location>
        <begin position="726"/>
        <end position="748"/>
    </location>
</feature>
<dbReference type="InterPro" id="IPR036055">
    <property type="entry name" value="LDL_receptor-like_sf"/>
</dbReference>
<dbReference type="PROSITE" id="PS50068">
    <property type="entry name" value="LDLRA_2"/>
    <property type="match status" value="1"/>
</dbReference>
<name>A0A267E9Z5_9PLAT</name>
<proteinExistence type="predicted"/>
<reference evidence="6 7" key="1">
    <citation type="submission" date="2017-06" db="EMBL/GenBank/DDBJ databases">
        <title>A platform for efficient transgenesis in Macrostomum lignano, a flatworm model organism for stem cell research.</title>
        <authorList>
            <person name="Berezikov E."/>
        </authorList>
    </citation>
    <scope>NUCLEOTIDE SEQUENCE [LARGE SCALE GENOMIC DNA]</scope>
    <source>
        <strain evidence="6">DV1</strain>
        <tissue evidence="6">Whole organism</tissue>
    </source>
</reference>
<dbReference type="EMBL" id="NIVC01002379">
    <property type="protein sequence ID" value="PAA58400.1"/>
    <property type="molecule type" value="Genomic_DNA"/>
</dbReference>
<dbReference type="CDD" id="cd00112">
    <property type="entry name" value="LDLa"/>
    <property type="match status" value="1"/>
</dbReference>
<protein>
    <recommendedName>
        <fullName evidence="8">CUB domain-containing protein</fullName>
    </recommendedName>
</protein>
<evidence type="ECO:0008006" key="8">
    <source>
        <dbReference type="Google" id="ProtNLM"/>
    </source>
</evidence>
<keyword evidence="7" id="KW-1185">Reference proteome</keyword>